<dbReference type="AlphaFoldDB" id="X1UPB9"/>
<gene>
    <name evidence="1" type="ORF">S12H4_44967</name>
</gene>
<dbReference type="EMBL" id="BARW01027753">
    <property type="protein sequence ID" value="GAJ05437.1"/>
    <property type="molecule type" value="Genomic_DNA"/>
</dbReference>
<protein>
    <submittedName>
        <fullName evidence="1">Uncharacterized protein</fullName>
    </submittedName>
</protein>
<proteinExistence type="predicted"/>
<reference evidence="1" key="1">
    <citation type="journal article" date="2014" name="Front. Microbiol.">
        <title>High frequency of phylogenetically diverse reductive dehalogenase-homologous genes in deep subseafloor sedimentary metagenomes.</title>
        <authorList>
            <person name="Kawai M."/>
            <person name="Futagami T."/>
            <person name="Toyoda A."/>
            <person name="Takaki Y."/>
            <person name="Nishi S."/>
            <person name="Hori S."/>
            <person name="Arai W."/>
            <person name="Tsubouchi T."/>
            <person name="Morono Y."/>
            <person name="Uchiyama I."/>
            <person name="Ito T."/>
            <person name="Fujiyama A."/>
            <person name="Inagaki F."/>
            <person name="Takami H."/>
        </authorList>
    </citation>
    <scope>NUCLEOTIDE SEQUENCE</scope>
    <source>
        <strain evidence="1">Expedition CK06-06</strain>
    </source>
</reference>
<sequence length="105" mass="11052">MSSKQTLLTVTVLTVLCVMAAQSAELIGPRLEGTATLRGGQTYTGVVLTAQLGMVDGAEIGSTLKDGGYIALESDHTERRVQATDIASLEADWVQAGTADDPKWK</sequence>
<evidence type="ECO:0000313" key="1">
    <source>
        <dbReference type="EMBL" id="GAJ05437.1"/>
    </source>
</evidence>
<comment type="caution">
    <text evidence="1">The sequence shown here is derived from an EMBL/GenBank/DDBJ whole genome shotgun (WGS) entry which is preliminary data.</text>
</comment>
<organism evidence="1">
    <name type="scientific">marine sediment metagenome</name>
    <dbReference type="NCBI Taxonomy" id="412755"/>
    <lineage>
        <taxon>unclassified sequences</taxon>
        <taxon>metagenomes</taxon>
        <taxon>ecological metagenomes</taxon>
    </lineage>
</organism>
<name>X1UPB9_9ZZZZ</name>
<accession>X1UPB9</accession>
<feature type="non-terminal residue" evidence="1">
    <location>
        <position position="105"/>
    </location>
</feature>